<name>A0A1I2ULN1_9HYPH</name>
<sequence>MDDVSPKAVATQFGIAATLSFSALALPFVPEMILAYAGYRYLRHFTYGWRTWRAPARIPLHLGRRGYRDATTRRRGDATWPVGLAATGQVWLRREDLVQGLSVFSEGPAWHTEIAANLVFGACLNRMGAIIVQSADADMMTDQLAEVARPFGRDGEIRAIDFQQAPRPPLLITTATLADAIADLRLGPEASAVNRALLPIIDMLASRYRKSSLDLYQALTDETAFKRLLSGEYEIARKNVSADTASLADGAAFRAVLKPLKEIPKDQRETGRKALVAHAGELAALTSMSLTSGLDLKKALLAGGLVCIRPSSPLTTALVIARCTEALASMAPGQAAHTLVHIVYPDVLSGVSAQRFREAAAKAGAIGSLAHSARPAHHVRKAIRKGGALRIHSRKAKGGIVPLRGKFVSTVKDCPFILDIGLPNAPETTNSGTDAYASVS</sequence>
<reference evidence="2" key="1">
    <citation type="submission" date="2016-10" db="EMBL/GenBank/DDBJ databases">
        <authorList>
            <person name="Varghese N."/>
            <person name="Submissions S."/>
        </authorList>
    </citation>
    <scope>NUCLEOTIDE SEQUENCE [LARGE SCALE GENOMIC DNA]</scope>
    <source>
        <strain evidence="2">Gh-105</strain>
    </source>
</reference>
<accession>A0A1I2ULN1</accession>
<evidence type="ECO:0008006" key="3">
    <source>
        <dbReference type="Google" id="ProtNLM"/>
    </source>
</evidence>
<keyword evidence="2" id="KW-1185">Reference proteome</keyword>
<organism evidence="1 2">
    <name type="scientific">Methylobacterium gossipiicola</name>
    <dbReference type="NCBI Taxonomy" id="582675"/>
    <lineage>
        <taxon>Bacteria</taxon>
        <taxon>Pseudomonadati</taxon>
        <taxon>Pseudomonadota</taxon>
        <taxon>Alphaproteobacteria</taxon>
        <taxon>Hyphomicrobiales</taxon>
        <taxon>Methylobacteriaceae</taxon>
        <taxon>Methylobacterium</taxon>
    </lineage>
</organism>
<dbReference type="EMBL" id="FOPM01000011">
    <property type="protein sequence ID" value="SFG78035.1"/>
    <property type="molecule type" value="Genomic_DNA"/>
</dbReference>
<proteinExistence type="predicted"/>
<evidence type="ECO:0000313" key="1">
    <source>
        <dbReference type="EMBL" id="SFG78035.1"/>
    </source>
</evidence>
<evidence type="ECO:0000313" key="2">
    <source>
        <dbReference type="Proteomes" id="UP000199229"/>
    </source>
</evidence>
<dbReference type="AlphaFoldDB" id="A0A1I2ULN1"/>
<dbReference type="OrthoDB" id="7976795at2"/>
<dbReference type="Proteomes" id="UP000199229">
    <property type="component" value="Unassembled WGS sequence"/>
</dbReference>
<protein>
    <recommendedName>
        <fullName evidence="3">Intracellular multiplication protein IcmO</fullName>
    </recommendedName>
</protein>
<gene>
    <name evidence="1" type="ORF">SAMN05192565_1117</name>
</gene>
<dbReference type="STRING" id="582675.SAMN05192565_1117"/>